<dbReference type="Proteomes" id="UP000509345">
    <property type="component" value="Chromosome"/>
</dbReference>
<dbReference type="EMBL" id="CP054926">
    <property type="protein sequence ID" value="QKW43516.1"/>
    <property type="molecule type" value="Genomic_DNA"/>
</dbReference>
<dbReference type="Gene3D" id="2.40.10.10">
    <property type="entry name" value="Trypsin-like serine proteases"/>
    <property type="match status" value="1"/>
</dbReference>
<name>A0A7H8MMP3_STRMI</name>
<dbReference type="InterPro" id="IPR043504">
    <property type="entry name" value="Peptidase_S1_PA_chymotrypsin"/>
</dbReference>
<dbReference type="AlphaFoldDB" id="A0A7H8MMP3"/>
<gene>
    <name evidence="1" type="ORF">HUT09_13660</name>
</gene>
<protein>
    <submittedName>
        <fullName evidence="1">Trypsin-like peptidase domain-containing protein</fullName>
    </submittedName>
</protein>
<dbReference type="RefSeq" id="WP_176143853.1">
    <property type="nucleotide sequence ID" value="NZ_CP054926.1"/>
</dbReference>
<sequence length="483" mass="50873">MAPDSPLGRVLVTRGRQPASAGGAVLVAPRLVLTALHVVKGAPPDHIRFRSGGRDLAVTAVREAAGHDIALLTLGEDCGPVAVLSTATQGERWSVPVPNQAAGAHLSGGISAVGRTDFTDSYGNTGRVHQLRVDEELKGFGGYSGSGVMVPGRGAAVVGILIEQQPEVLDRREAGGRVASNVLYAVPVEDALAAVGLTAVVVRQNPQGGTPDTAFAMAHQEYRLLTAAADVDGRLPAGAALPPFDRFTEAAGQLAETLEAMYAYGWQPTVVLTPTLTLGEWSNLLLRYKASGPGPGFGGVGVARRMSFGLPAGVAPLQDAEPGATAADVPRRAWGLTVVNDSVTPALPGVLAPRTEIRGTRLRATAGALAALPGLHNRHLDAGEAVRAASPTMGVYLSLQWRRLHHAAGPADEYSRTLLRDIIPFRFVGRSSGYAYWDDGLRHSETNMMNDRYYVHSCVALGRGDRKLSRRGVRPAVSRTVTW</sequence>
<dbReference type="GeneID" id="87632274"/>
<reference evidence="1 2" key="1">
    <citation type="submission" date="2020-06" db="EMBL/GenBank/DDBJ databases">
        <title>Genome mining for natural products.</title>
        <authorList>
            <person name="Zhang B."/>
            <person name="Shi J."/>
            <person name="Ge H."/>
        </authorList>
    </citation>
    <scope>NUCLEOTIDE SEQUENCE [LARGE SCALE GENOMIC DNA]</scope>
    <source>
        <strain evidence="1 2">NA06532</strain>
    </source>
</reference>
<dbReference type="SUPFAM" id="SSF50494">
    <property type="entry name" value="Trypsin-like serine proteases"/>
    <property type="match status" value="1"/>
</dbReference>
<organism evidence="1 2">
    <name type="scientific">Streptomyces microflavus</name>
    <name type="common">Streptomyces lipmanii</name>
    <dbReference type="NCBI Taxonomy" id="1919"/>
    <lineage>
        <taxon>Bacteria</taxon>
        <taxon>Bacillati</taxon>
        <taxon>Actinomycetota</taxon>
        <taxon>Actinomycetes</taxon>
        <taxon>Kitasatosporales</taxon>
        <taxon>Streptomycetaceae</taxon>
        <taxon>Streptomyces</taxon>
    </lineage>
</organism>
<evidence type="ECO:0000313" key="1">
    <source>
        <dbReference type="EMBL" id="QKW43516.1"/>
    </source>
</evidence>
<proteinExistence type="predicted"/>
<dbReference type="InterPro" id="IPR009003">
    <property type="entry name" value="Peptidase_S1_PA"/>
</dbReference>
<evidence type="ECO:0000313" key="2">
    <source>
        <dbReference type="Proteomes" id="UP000509345"/>
    </source>
</evidence>
<accession>A0A7H8MMP3</accession>